<evidence type="ECO:0000259" key="4">
    <source>
        <dbReference type="PROSITE" id="PS01124"/>
    </source>
</evidence>
<name>A0A7G9WL05_9FIRM</name>
<sequence>METQPKDYYIKEDRHSQLGLQVLHAGEQVCSPGHYFGYSARAHYLIHYIISGSGEYHVRDRVYHLKVGDGFLIQPNVNTFYKASDTDPWTYRWVGFNGAAARTLLEQAGLTGGNLVFHYEKDDFFKDCLAHLIECCKNFLTSGAASAGYLLLLLGQLQGQMQLAESETRAGKRDYFSVAAHYIQQNYMKNIKVTDIADCLSLDRSQVYRIFEEAVHISPKQYLTNYRMDCAGILICTTDLTFNEVAAMVGFEYPSHFFRLFKEHFGLTPSAYRDSAGG</sequence>
<reference evidence="5 6" key="1">
    <citation type="submission" date="2020-08" db="EMBL/GenBank/DDBJ databases">
        <authorList>
            <person name="Ren C."/>
            <person name="Gu Y."/>
            <person name="Xu Y."/>
        </authorList>
    </citation>
    <scope>NUCLEOTIDE SEQUENCE [LARGE SCALE GENOMIC DNA]</scope>
    <source>
        <strain evidence="5 6">LBM18003</strain>
    </source>
</reference>
<dbReference type="InterPro" id="IPR037923">
    <property type="entry name" value="HTH-like"/>
</dbReference>
<keyword evidence="3" id="KW-0804">Transcription</keyword>
<dbReference type="PANTHER" id="PTHR43280:SF2">
    <property type="entry name" value="HTH-TYPE TRANSCRIPTIONAL REGULATOR EXSA"/>
    <property type="match status" value="1"/>
</dbReference>
<dbReference type="InterPro" id="IPR018060">
    <property type="entry name" value="HTH_AraC"/>
</dbReference>
<dbReference type="SUPFAM" id="SSF46689">
    <property type="entry name" value="Homeodomain-like"/>
    <property type="match status" value="2"/>
</dbReference>
<dbReference type="SMART" id="SM00342">
    <property type="entry name" value="HTH_ARAC"/>
    <property type="match status" value="1"/>
</dbReference>
<dbReference type="RefSeq" id="WP_212508432.1">
    <property type="nucleotide sequence ID" value="NZ_CP060696.1"/>
</dbReference>
<keyword evidence="1" id="KW-0805">Transcription regulation</keyword>
<evidence type="ECO:0000256" key="1">
    <source>
        <dbReference type="ARBA" id="ARBA00023015"/>
    </source>
</evidence>
<dbReference type="Pfam" id="PF02311">
    <property type="entry name" value="AraC_binding"/>
    <property type="match status" value="1"/>
</dbReference>
<evidence type="ECO:0000256" key="2">
    <source>
        <dbReference type="ARBA" id="ARBA00023125"/>
    </source>
</evidence>
<dbReference type="Pfam" id="PF12833">
    <property type="entry name" value="HTH_18"/>
    <property type="match status" value="1"/>
</dbReference>
<dbReference type="InterPro" id="IPR009057">
    <property type="entry name" value="Homeodomain-like_sf"/>
</dbReference>
<dbReference type="PANTHER" id="PTHR43280">
    <property type="entry name" value="ARAC-FAMILY TRANSCRIPTIONAL REGULATOR"/>
    <property type="match status" value="1"/>
</dbReference>
<dbReference type="GO" id="GO:0003700">
    <property type="term" value="F:DNA-binding transcription factor activity"/>
    <property type="evidence" value="ECO:0007669"/>
    <property type="project" value="InterPro"/>
</dbReference>
<dbReference type="EMBL" id="CP060696">
    <property type="protein sequence ID" value="QNO19367.1"/>
    <property type="molecule type" value="Genomic_DNA"/>
</dbReference>
<dbReference type="Gene3D" id="2.60.120.280">
    <property type="entry name" value="Regulatory protein AraC"/>
    <property type="match status" value="1"/>
</dbReference>
<evidence type="ECO:0000313" key="6">
    <source>
        <dbReference type="Proteomes" id="UP000516046"/>
    </source>
</evidence>
<feature type="domain" description="HTH araC/xylS-type" evidence="4">
    <location>
        <begin position="177"/>
        <end position="275"/>
    </location>
</feature>
<protein>
    <submittedName>
        <fullName evidence="5">AraC family ligand binding domain-containing protein</fullName>
    </submittedName>
</protein>
<evidence type="ECO:0000256" key="3">
    <source>
        <dbReference type="ARBA" id="ARBA00023163"/>
    </source>
</evidence>
<dbReference type="Gene3D" id="1.10.10.60">
    <property type="entry name" value="Homeodomain-like"/>
    <property type="match status" value="2"/>
</dbReference>
<keyword evidence="2" id="KW-0238">DNA-binding</keyword>
<dbReference type="InterPro" id="IPR003313">
    <property type="entry name" value="AraC-bd"/>
</dbReference>
<dbReference type="Proteomes" id="UP000516046">
    <property type="component" value="Chromosome"/>
</dbReference>
<dbReference type="PRINTS" id="PR00032">
    <property type="entry name" value="HTHARAC"/>
</dbReference>
<dbReference type="AlphaFoldDB" id="A0A7G9WL05"/>
<dbReference type="PROSITE" id="PS01124">
    <property type="entry name" value="HTH_ARAC_FAMILY_2"/>
    <property type="match status" value="1"/>
</dbReference>
<dbReference type="KEGG" id="caml:H6X83_07155"/>
<dbReference type="SUPFAM" id="SSF51215">
    <property type="entry name" value="Regulatory protein AraC"/>
    <property type="match status" value="1"/>
</dbReference>
<evidence type="ECO:0000313" key="5">
    <source>
        <dbReference type="EMBL" id="QNO19367.1"/>
    </source>
</evidence>
<organism evidence="5 6">
    <name type="scientific">Caproicibacterium amylolyticum</name>
    <dbReference type="NCBI Taxonomy" id="2766537"/>
    <lineage>
        <taxon>Bacteria</taxon>
        <taxon>Bacillati</taxon>
        <taxon>Bacillota</taxon>
        <taxon>Clostridia</taxon>
        <taxon>Eubacteriales</taxon>
        <taxon>Oscillospiraceae</taxon>
        <taxon>Caproicibacterium</taxon>
    </lineage>
</organism>
<dbReference type="InterPro" id="IPR020449">
    <property type="entry name" value="Tscrpt_reg_AraC-type_HTH"/>
</dbReference>
<accession>A0A7G9WL05</accession>
<keyword evidence="6" id="KW-1185">Reference proteome</keyword>
<gene>
    <name evidence="5" type="ORF">H6X83_07155</name>
</gene>
<dbReference type="GO" id="GO:0043565">
    <property type="term" value="F:sequence-specific DNA binding"/>
    <property type="evidence" value="ECO:0007669"/>
    <property type="project" value="InterPro"/>
</dbReference>
<proteinExistence type="predicted"/>
<dbReference type="CDD" id="cd06986">
    <property type="entry name" value="cupin_MmsR-like_N"/>
    <property type="match status" value="1"/>
</dbReference>